<proteinExistence type="predicted"/>
<organism evidence="2">
    <name type="scientific">Heterosigma akashiwo</name>
    <name type="common">Chromophytic alga</name>
    <name type="synonym">Heterosigma carterae</name>
    <dbReference type="NCBI Taxonomy" id="2829"/>
    <lineage>
        <taxon>Eukaryota</taxon>
        <taxon>Sar</taxon>
        <taxon>Stramenopiles</taxon>
        <taxon>Ochrophyta</taxon>
        <taxon>Raphidophyceae</taxon>
        <taxon>Chattonellales</taxon>
        <taxon>Chattonellaceae</taxon>
        <taxon>Heterosigma</taxon>
    </lineage>
</organism>
<dbReference type="EMBL" id="HBIU01009900">
    <property type="protein sequence ID" value="CAE0625431.1"/>
    <property type="molecule type" value="Transcribed_RNA"/>
</dbReference>
<keyword evidence="1" id="KW-1133">Transmembrane helix</keyword>
<feature type="transmembrane region" description="Helical" evidence="1">
    <location>
        <begin position="83"/>
        <end position="105"/>
    </location>
</feature>
<keyword evidence="1" id="KW-0472">Membrane</keyword>
<keyword evidence="1" id="KW-0812">Transmembrane</keyword>
<dbReference type="AlphaFoldDB" id="A0A6V1N1N4"/>
<evidence type="ECO:0000256" key="1">
    <source>
        <dbReference type="SAM" id="Phobius"/>
    </source>
</evidence>
<reference evidence="2" key="1">
    <citation type="submission" date="2021-01" db="EMBL/GenBank/DDBJ databases">
        <authorList>
            <person name="Corre E."/>
            <person name="Pelletier E."/>
            <person name="Niang G."/>
            <person name="Scheremetjew M."/>
            <person name="Finn R."/>
            <person name="Kale V."/>
            <person name="Holt S."/>
            <person name="Cochrane G."/>
            <person name="Meng A."/>
            <person name="Brown T."/>
            <person name="Cohen L."/>
        </authorList>
    </citation>
    <scope>NUCLEOTIDE SEQUENCE</scope>
    <source>
        <strain evidence="2">CCMP3107</strain>
    </source>
</reference>
<sequence>MGFIHDTLCVHCARNPDKTIQYTWLASLALVAISFICACVAASKISTEGSNTAIGFAGVYTVLLMILLSVGGTFVLRKYKTPLAVGFFLGVVLMMSQQCLIIFAVFAGRAGVTTLSSEIGADNAVAFFCFVLFMVYGFFAGVLAFFRNDLMKATDAYNSNAGGIPVGF</sequence>
<feature type="transmembrane region" description="Helical" evidence="1">
    <location>
        <begin position="24"/>
        <end position="47"/>
    </location>
</feature>
<gene>
    <name evidence="2" type="ORF">HAKA00212_LOCUS4100</name>
</gene>
<accession>A0A6V1N1N4</accession>
<feature type="transmembrane region" description="Helical" evidence="1">
    <location>
        <begin position="53"/>
        <end position="76"/>
    </location>
</feature>
<protein>
    <submittedName>
        <fullName evidence="2">Uncharacterized protein</fullName>
    </submittedName>
</protein>
<name>A0A6V1N1N4_HETAK</name>
<evidence type="ECO:0000313" key="2">
    <source>
        <dbReference type="EMBL" id="CAE0625431.1"/>
    </source>
</evidence>
<feature type="transmembrane region" description="Helical" evidence="1">
    <location>
        <begin position="125"/>
        <end position="146"/>
    </location>
</feature>